<keyword evidence="8" id="KW-1185">Reference proteome</keyword>
<keyword evidence="1" id="KW-0479">Metal-binding</keyword>
<name>A0A267FP84_9PLAT</name>
<keyword evidence="2 5" id="KW-0863">Zinc-finger</keyword>
<dbReference type="STRING" id="282301.A0A267FP84"/>
<dbReference type="Pfam" id="PF01753">
    <property type="entry name" value="zf-MYND"/>
    <property type="match status" value="1"/>
</dbReference>
<evidence type="ECO:0000259" key="6">
    <source>
        <dbReference type="PROSITE" id="PS50865"/>
    </source>
</evidence>
<dbReference type="InterPro" id="IPR019734">
    <property type="entry name" value="TPR_rpt"/>
</dbReference>
<evidence type="ECO:0000256" key="1">
    <source>
        <dbReference type="ARBA" id="ARBA00022723"/>
    </source>
</evidence>
<dbReference type="InterPro" id="IPR050767">
    <property type="entry name" value="Sel1_AlgK"/>
</dbReference>
<sequence length="899" mass="100552">WIMPLSGTAVAGDSSKDWEKLKAEGNEHYKNMKWSEAADCYSQAIGINSKVAALYSNRALCQIQLAKFDLARQDAEDAIAIDPNQVKFYRTLSEALFNLKLFKEAVDACRNGLKIDSRDETLNVRARDCMALIIDREIKEHPFAGGFDQLKTKDASKSLADHVMKQGPVSPDDVGTMDSTNWQTASEIKKAHRILLSGRGTVRGEQKALKIFESAAKRGSAEGLYNMALMYKDGMAGLAVNPKKYLDLCRKAAEQKPYLKVKTIGTVLRNIGVAEAENAVAMAYRDGLAVDQNDKLAFNWFLKAAEHGCPSGMNNLGLALYNGMGCEMNLKSARSWYQKSADLGQSEALFNLAGMLVKGEGGPQDAFKAAQLLKTAADQGLPGALLALQHLQRSGAFGAESMNASTKVVRQMADSNEKQALFVIGMNYLMGEGGFTKDLMEAEKHLRKASALNHKEATFQLGRLLLQQRRNEDAAIYIRKAADSENEDAQRTYGHILALGHGCERDVSQARRWLLRSKQPQSDLDELIKYSTAVIEFEAAEKLSKSGLTYFERIERYAESLVSSEEKQGVKDLLSIFKNSHENPPHPARLYSDFNLSAVMPMMAKRVAQGSKTAQKFFVCLNLLDQADLALEINRISDAFRLYRQADRVWHPLPVDLEKLRRLFSAATQAFERNPRDADSLYVIVHYNMALKLCSLAELLRMALMCTHLNPDVADYHNLVGHLHAFNGDYIASHRSIERALELEWEPDWLYSKASSLRLQDGVDRKAVIKAYEEYISSSEPDSHNVPKAFYSLAESYSITDIEKAREYFEKGLRAESPEIRLPVFESLDDFPPKKLMKIILQDPLLSSSASSAKSSNCRCANCGKLDALQRCSKCKISYYCGRDCQVNHWKKHKKNCRA</sequence>
<dbReference type="GO" id="GO:0008270">
    <property type="term" value="F:zinc ion binding"/>
    <property type="evidence" value="ECO:0007669"/>
    <property type="project" value="UniProtKB-KW"/>
</dbReference>
<dbReference type="InterPro" id="IPR006597">
    <property type="entry name" value="Sel1-like"/>
</dbReference>
<dbReference type="Gene3D" id="6.10.140.2220">
    <property type="match status" value="1"/>
</dbReference>
<dbReference type="Gene3D" id="1.25.40.10">
    <property type="entry name" value="Tetratricopeptide repeat domain"/>
    <property type="match status" value="3"/>
</dbReference>
<accession>A0A267FP84</accession>
<dbReference type="Pfam" id="PF08238">
    <property type="entry name" value="Sel1"/>
    <property type="match status" value="7"/>
</dbReference>
<organism evidence="7 8">
    <name type="scientific">Macrostomum lignano</name>
    <dbReference type="NCBI Taxonomy" id="282301"/>
    <lineage>
        <taxon>Eukaryota</taxon>
        <taxon>Metazoa</taxon>
        <taxon>Spiralia</taxon>
        <taxon>Lophotrochozoa</taxon>
        <taxon>Platyhelminthes</taxon>
        <taxon>Rhabditophora</taxon>
        <taxon>Macrostomorpha</taxon>
        <taxon>Macrostomida</taxon>
        <taxon>Macrostomidae</taxon>
        <taxon>Macrostomum</taxon>
    </lineage>
</organism>
<comment type="similarity">
    <text evidence="4">Belongs to the sel-1 family.</text>
</comment>
<reference evidence="7 8" key="1">
    <citation type="submission" date="2017-06" db="EMBL/GenBank/DDBJ databases">
        <title>A platform for efficient transgenesis in Macrostomum lignano, a flatworm model organism for stem cell research.</title>
        <authorList>
            <person name="Berezikov E."/>
        </authorList>
    </citation>
    <scope>NUCLEOTIDE SEQUENCE [LARGE SCALE GENOMIC DNA]</scope>
    <source>
        <strain evidence="7">DV1</strain>
        <tissue evidence="7">Whole organism</tissue>
    </source>
</reference>
<feature type="non-terminal residue" evidence="7">
    <location>
        <position position="1"/>
    </location>
</feature>
<evidence type="ECO:0000313" key="7">
    <source>
        <dbReference type="EMBL" id="PAA75024.1"/>
    </source>
</evidence>
<dbReference type="Proteomes" id="UP000215902">
    <property type="component" value="Unassembled WGS sequence"/>
</dbReference>
<evidence type="ECO:0000256" key="5">
    <source>
        <dbReference type="PROSITE-ProRule" id="PRU00134"/>
    </source>
</evidence>
<dbReference type="SMART" id="SM00671">
    <property type="entry name" value="SEL1"/>
    <property type="match status" value="8"/>
</dbReference>
<evidence type="ECO:0000313" key="8">
    <source>
        <dbReference type="Proteomes" id="UP000215902"/>
    </source>
</evidence>
<feature type="domain" description="MYND-type" evidence="6">
    <location>
        <begin position="860"/>
        <end position="897"/>
    </location>
</feature>
<dbReference type="PANTHER" id="PTHR11102">
    <property type="entry name" value="SEL-1-LIKE PROTEIN"/>
    <property type="match status" value="1"/>
</dbReference>
<dbReference type="InterPro" id="IPR002893">
    <property type="entry name" value="Znf_MYND"/>
</dbReference>
<dbReference type="SUPFAM" id="SSF81901">
    <property type="entry name" value="HCP-like"/>
    <property type="match status" value="2"/>
</dbReference>
<evidence type="ECO:0000256" key="4">
    <source>
        <dbReference type="ARBA" id="ARBA00038101"/>
    </source>
</evidence>
<evidence type="ECO:0000256" key="2">
    <source>
        <dbReference type="ARBA" id="ARBA00022771"/>
    </source>
</evidence>
<keyword evidence="3" id="KW-0862">Zinc</keyword>
<dbReference type="InterPro" id="IPR011990">
    <property type="entry name" value="TPR-like_helical_dom_sf"/>
</dbReference>
<dbReference type="PROSITE" id="PS50865">
    <property type="entry name" value="ZF_MYND_2"/>
    <property type="match status" value="1"/>
</dbReference>
<dbReference type="SUPFAM" id="SSF144232">
    <property type="entry name" value="HIT/MYND zinc finger-like"/>
    <property type="match status" value="1"/>
</dbReference>
<dbReference type="SUPFAM" id="SSF48452">
    <property type="entry name" value="TPR-like"/>
    <property type="match status" value="2"/>
</dbReference>
<dbReference type="SMART" id="SM00028">
    <property type="entry name" value="TPR"/>
    <property type="match status" value="6"/>
</dbReference>
<dbReference type="PANTHER" id="PTHR11102:SF160">
    <property type="entry name" value="ERAD-ASSOCIATED E3 UBIQUITIN-PROTEIN LIGASE COMPONENT HRD3"/>
    <property type="match status" value="1"/>
</dbReference>
<dbReference type="OrthoDB" id="10038545at2759"/>
<protein>
    <recommendedName>
        <fullName evidence="6">MYND-type domain-containing protein</fullName>
    </recommendedName>
</protein>
<proteinExistence type="inferred from homology"/>
<gene>
    <name evidence="7" type="ORF">BOX15_Mlig009676g1</name>
</gene>
<dbReference type="Pfam" id="PF13432">
    <property type="entry name" value="TPR_16"/>
    <property type="match status" value="2"/>
</dbReference>
<evidence type="ECO:0000256" key="3">
    <source>
        <dbReference type="ARBA" id="ARBA00022833"/>
    </source>
</evidence>
<dbReference type="AlphaFoldDB" id="A0A267FP84"/>
<dbReference type="EMBL" id="NIVC01000907">
    <property type="protein sequence ID" value="PAA75024.1"/>
    <property type="molecule type" value="Genomic_DNA"/>
</dbReference>
<comment type="caution">
    <text evidence="7">The sequence shown here is derived from an EMBL/GenBank/DDBJ whole genome shotgun (WGS) entry which is preliminary data.</text>
</comment>